<sequence>MRRAPSGRPSSYFLFLWYGLRLPPVLRRLCQLSLEIPGKMFTKMRHITVSTTILIENDLMLE</sequence>
<dbReference type="AlphaFoldDB" id="A0A3B5MR57"/>
<dbReference type="Proteomes" id="UP000261380">
    <property type="component" value="Unplaced"/>
</dbReference>
<dbReference type="GeneTree" id="ENSGT00980000198608"/>
<keyword evidence="2" id="KW-1185">Reference proteome</keyword>
<reference evidence="1" key="2">
    <citation type="submission" date="2025-09" db="UniProtKB">
        <authorList>
            <consortium name="Ensembl"/>
        </authorList>
    </citation>
    <scope>IDENTIFICATION</scope>
</reference>
<evidence type="ECO:0000313" key="2">
    <source>
        <dbReference type="Proteomes" id="UP000261380"/>
    </source>
</evidence>
<protein>
    <submittedName>
        <fullName evidence="1">Uncharacterized protein</fullName>
    </submittedName>
</protein>
<dbReference type="Ensembl" id="ENSXCOT00000026298.1">
    <property type="protein sequence ID" value="ENSXCOP00000025986.1"/>
    <property type="gene ID" value="ENSXCOG00000019416.1"/>
</dbReference>
<name>A0A3B5MR57_9TELE</name>
<organism evidence="1 2">
    <name type="scientific">Xiphophorus couchianus</name>
    <name type="common">Monterrey platyfish</name>
    <dbReference type="NCBI Taxonomy" id="32473"/>
    <lineage>
        <taxon>Eukaryota</taxon>
        <taxon>Metazoa</taxon>
        <taxon>Chordata</taxon>
        <taxon>Craniata</taxon>
        <taxon>Vertebrata</taxon>
        <taxon>Euteleostomi</taxon>
        <taxon>Actinopterygii</taxon>
        <taxon>Neopterygii</taxon>
        <taxon>Teleostei</taxon>
        <taxon>Neoteleostei</taxon>
        <taxon>Acanthomorphata</taxon>
        <taxon>Ovalentaria</taxon>
        <taxon>Atherinomorphae</taxon>
        <taxon>Cyprinodontiformes</taxon>
        <taxon>Poeciliidae</taxon>
        <taxon>Poeciliinae</taxon>
        <taxon>Xiphophorus</taxon>
    </lineage>
</organism>
<proteinExistence type="predicted"/>
<accession>A0A3B5MR57</accession>
<evidence type="ECO:0000313" key="1">
    <source>
        <dbReference type="Ensembl" id="ENSXCOP00000025986.1"/>
    </source>
</evidence>
<reference evidence="1" key="1">
    <citation type="submission" date="2025-08" db="UniProtKB">
        <authorList>
            <consortium name="Ensembl"/>
        </authorList>
    </citation>
    <scope>IDENTIFICATION</scope>
</reference>